<dbReference type="Pfam" id="PF25020">
    <property type="entry name" value="TTR_TEN1-4"/>
    <property type="match status" value="1"/>
</dbReference>
<dbReference type="PANTHER" id="PTHR11219">
    <property type="entry name" value="TENEURIN AND N-ACETYLGLUCOSAMINE-1-PHOSPHODIESTER ALPHA-N-ACETYLGLUCOSAMINIDASE"/>
    <property type="match status" value="1"/>
</dbReference>
<accession>A0AAW1M5Z0</accession>
<evidence type="ECO:0000256" key="9">
    <source>
        <dbReference type="ARBA" id="ARBA00023018"/>
    </source>
</evidence>
<sequence>MDYKSNSSCSSPSKDVKNTDRCGLPYGTAVPVLPVRNNLRRPNSSSFPPASRFHFRKGLASKCSWKCRNNLRRPNSSSFPPASRFHFRKGLASKCSWKCTAIVFIMLSVVLTAALSYISASSLLNWSYQNSKACTVVVGENTEVSPASKATTSETNLSTSSKPRPSSGGGNDDYQIEHVFSRKRRHAVDTVDVDDNSNRSHASVSVVSPINSQVASPPDDDSTTIASIVIQHVNSNKHASTSTITTTTTAPEITGSLSTVAPLHDNLNTTSSIEGIDITSIEGSSYETSTTTVNDSEPLNENTSLRTTIDSYQTTTESRITITSSTTNTTSGILSIKNESIDTPPELSDSIIRNHTKDESTSGILSIKNESIDTPPELSDSIIRNHTKDESISMKPSNANPAEIQHDYPIYVYGHEEVKIIKLKDDIDASKTHPVSTRDNDNLSEELTDSNLSAKTDNTRYDNADLKRLTPNSVHNKHESFVLNNNTNTSGADFQQITKSPNIKTIELPPIFPTKPTNTKRVLINVTIATDPGSSNPNAAQNVYVLSVSVPTDDDPKQEANVLGAESYMQPSALTKLENSHMIIKESPPTTKKPYEYWGGECQCNCPCLDNKDDTYDLTAKEASADYLDVYDNSSMIEDSLIKSNNTKIIEITSNNNSLYTTEDPMDTLSTTTEDVTSSVTETPCQDFSTKLPPPPTILILEGARTFPAQSFPPDGTTFAQIALGQRLSKEIPPYGYWNMQFYQSEAAYVKFDYNIPRGASIGVYARRNALPTHTQYHILEVLSGFKARTTRASYSSVKKEVTHYMEQGHWFLSLYNDDGDPQEVNFIAVIADDMTHNCPNGCSGKGECLMGHCQCNPGFGGDDCSESVCPVLCSQRGEYINGECQCNPGWKGKECSLRHDECEVPDCNGHGHCSNGKCSCVRGYKGKFCEEVDCPHPTCNAHGYCLEGTCICKKGWKGTDCSQMDKDALQCLPDCSGHGTFDLDTQTCTCEPRWSGDDCSRELCDLDCGQHGHCVSESCQCDAGWSGEYCNLKQCDLRCNEHGQCKNGTCLCVTGWNGKHCTMEGCPNSCSGHGQCRFNADGAWECRCESGWDGKDCSVLLEQSCGDSRDNDKDGLVDCEDPECCSNAICKNSQQCVSAPKPIDILLRKQPPAITASFFERMKFLIDEGSLQNYARQETFNESRSAVVRGRVITQMGTGLMGVRVSTSTPLEGFTLTRDDGWFDLLVNGGGAVTLQFGRSPFRPQTHISFVPWNEVVIIDNIVMVTGEDRAISIPPQPCLAHDYDTMKPVVLATWKHGFQGACPDKSAILAESQVVQESLQIPGTGLNLVYHSSRAAGYLSTIQLQLTPEGILFEKTFEADPIIKFTYAWNRLNVYRQRVYGVTTAIVKVGYEYSDCKDTIWDVQTTKLSGHDMSISEVGGWNLDIHHRYNFHEGILQKGDGSNIYLKHKPRVILTTMGDGHQRPLDCSDCEGQASKQRLLAPVALAAAPDGSIFVGDFNLVRKIITDGTVRTIVRLNATRVSYRYHMALNF</sequence>
<feature type="disulfide bond" evidence="15">
    <location>
        <begin position="887"/>
        <end position="896"/>
    </location>
</feature>
<dbReference type="PANTHER" id="PTHR11219:SF72">
    <property type="entry name" value="TENEURIN-M"/>
    <property type="match status" value="1"/>
</dbReference>
<dbReference type="SMART" id="SM00181">
    <property type="entry name" value="EGF"/>
    <property type="match status" value="8"/>
</dbReference>
<evidence type="ECO:0000256" key="10">
    <source>
        <dbReference type="ARBA" id="ARBA00023136"/>
    </source>
</evidence>
<feature type="disulfide bond" evidence="15">
    <location>
        <begin position="1067"/>
        <end position="1077"/>
    </location>
</feature>
<evidence type="ECO:0000256" key="7">
    <source>
        <dbReference type="ARBA" id="ARBA00022889"/>
    </source>
</evidence>
<keyword evidence="6" id="KW-0677">Repeat</keyword>
<evidence type="ECO:0000256" key="6">
    <source>
        <dbReference type="ARBA" id="ARBA00022737"/>
    </source>
</evidence>
<evidence type="ECO:0000256" key="11">
    <source>
        <dbReference type="ARBA" id="ARBA00023157"/>
    </source>
</evidence>
<reference evidence="19 20" key="1">
    <citation type="journal article" date="2024" name="BMC Genomics">
        <title>De novo assembly and annotation of Popillia japonica's genome with initial clues to its potential as an invasive pest.</title>
        <authorList>
            <person name="Cucini C."/>
            <person name="Boschi S."/>
            <person name="Funari R."/>
            <person name="Cardaioli E."/>
            <person name="Iannotti N."/>
            <person name="Marturano G."/>
            <person name="Paoli F."/>
            <person name="Bruttini M."/>
            <person name="Carapelli A."/>
            <person name="Frati F."/>
            <person name="Nardi F."/>
        </authorList>
    </citation>
    <scope>NUCLEOTIDE SEQUENCE [LARGE SCALE GENOMIC DNA]</scope>
    <source>
        <strain evidence="19">DMR45628</strain>
    </source>
</reference>
<dbReference type="EMBL" id="JASPKY010000062">
    <property type="protein sequence ID" value="KAK9744120.1"/>
    <property type="molecule type" value="Genomic_DNA"/>
</dbReference>
<feature type="transmembrane region" description="Helical" evidence="17">
    <location>
        <begin position="95"/>
        <end position="118"/>
    </location>
</feature>
<dbReference type="Proteomes" id="UP001458880">
    <property type="component" value="Unassembled WGS sequence"/>
</dbReference>
<protein>
    <submittedName>
        <fullName evidence="19">RHS Repeat</fullName>
    </submittedName>
</protein>
<keyword evidence="3" id="KW-1003">Cell membrane</keyword>
<dbReference type="Pfam" id="PF25021">
    <property type="entry name" value="TEN_NHL"/>
    <property type="match status" value="1"/>
</dbReference>
<feature type="disulfide bond" evidence="15">
    <location>
        <begin position="1089"/>
        <end position="1098"/>
    </location>
</feature>
<evidence type="ECO:0000313" key="20">
    <source>
        <dbReference type="Proteomes" id="UP001458880"/>
    </source>
</evidence>
<dbReference type="GO" id="GO:0008038">
    <property type="term" value="P:neuron recognition"/>
    <property type="evidence" value="ECO:0007669"/>
    <property type="project" value="UniProtKB-ARBA"/>
</dbReference>
<evidence type="ECO:0000256" key="1">
    <source>
        <dbReference type="ARBA" id="ARBA00004167"/>
    </source>
</evidence>
<gene>
    <name evidence="19" type="ORF">QE152_g8070</name>
</gene>
<dbReference type="Pfam" id="PF24329">
    <property type="entry name" value="FN-plug_TEN1-4"/>
    <property type="match status" value="1"/>
</dbReference>
<dbReference type="FunFam" id="2.10.25.10:FF:000013">
    <property type="entry name" value="Teneurin transmembrane protein 4"/>
    <property type="match status" value="1"/>
</dbReference>
<evidence type="ECO:0000313" key="19">
    <source>
        <dbReference type="EMBL" id="KAK9744120.1"/>
    </source>
</evidence>
<evidence type="ECO:0000256" key="14">
    <source>
        <dbReference type="ARBA" id="ARBA00034100"/>
    </source>
</evidence>
<keyword evidence="10 17" id="KW-0472">Membrane</keyword>
<dbReference type="InterPro" id="IPR000742">
    <property type="entry name" value="EGF"/>
</dbReference>
<keyword evidence="5 17" id="KW-0812">Transmembrane</keyword>
<dbReference type="PROSITE" id="PS00022">
    <property type="entry name" value="EGF_1"/>
    <property type="match status" value="4"/>
</dbReference>
<feature type="domain" description="EGF-like" evidence="18">
    <location>
        <begin position="899"/>
        <end position="931"/>
    </location>
</feature>
<evidence type="ECO:0000256" key="3">
    <source>
        <dbReference type="ARBA" id="ARBA00022475"/>
    </source>
</evidence>
<evidence type="ECO:0000256" key="16">
    <source>
        <dbReference type="SAM" id="MobiDB-lite"/>
    </source>
</evidence>
<comment type="caution">
    <text evidence="19">The sequence shown here is derived from an EMBL/GenBank/DDBJ whole genome shotgun (WGS) entry which is preliminary data.</text>
</comment>
<feature type="disulfide bond" evidence="15">
    <location>
        <begin position="921"/>
        <end position="930"/>
    </location>
</feature>
<name>A0AAW1M5Z0_POPJA</name>
<dbReference type="FunFam" id="2.10.25.10:FF:000474">
    <property type="entry name" value="Teneurin transmembrane protein 2"/>
    <property type="match status" value="1"/>
</dbReference>
<evidence type="ECO:0000256" key="2">
    <source>
        <dbReference type="ARBA" id="ARBA00009385"/>
    </source>
</evidence>
<dbReference type="InterPro" id="IPR057629">
    <property type="entry name" value="Teneurin1-4_GBD"/>
</dbReference>
<keyword evidence="13" id="KW-0628">Postsynaptic cell membrane</keyword>
<dbReference type="PROSITE" id="PS50026">
    <property type="entry name" value="EGF_3"/>
    <property type="match status" value="3"/>
</dbReference>
<keyword evidence="4 15" id="KW-0245">EGF-like domain</keyword>
<dbReference type="GO" id="GO:0045211">
    <property type="term" value="C:postsynaptic membrane"/>
    <property type="evidence" value="ECO:0007669"/>
    <property type="project" value="UniProtKB-SubCell"/>
</dbReference>
<keyword evidence="20" id="KW-1185">Reference proteome</keyword>
<dbReference type="InterPro" id="IPR051216">
    <property type="entry name" value="Teneurin"/>
</dbReference>
<proteinExistence type="inferred from homology"/>
<keyword evidence="12" id="KW-0325">Glycoprotein</keyword>
<dbReference type="Gene3D" id="2.10.25.10">
    <property type="entry name" value="Laminin"/>
    <property type="match status" value="6"/>
</dbReference>
<dbReference type="Gene3D" id="2.60.120.260">
    <property type="entry name" value="Galactose-binding domain-like"/>
    <property type="match status" value="1"/>
</dbReference>
<dbReference type="PROSITE" id="PS01186">
    <property type="entry name" value="EGF_2"/>
    <property type="match status" value="3"/>
</dbReference>
<keyword evidence="11 15" id="KW-1015">Disulfide bond</keyword>
<dbReference type="InterPro" id="IPR056822">
    <property type="entry name" value="TEN_NHL"/>
</dbReference>
<evidence type="ECO:0000256" key="12">
    <source>
        <dbReference type="ARBA" id="ARBA00023180"/>
    </source>
</evidence>
<dbReference type="Pfam" id="PF25024">
    <property type="entry name" value="EGF_TEN"/>
    <property type="match status" value="1"/>
</dbReference>
<dbReference type="InterPro" id="IPR057627">
    <property type="entry name" value="FN-plug_TEN1-4"/>
</dbReference>
<dbReference type="FunFam" id="2.10.25.10:FF:000021">
    <property type="entry name" value="Teneurin transmembrane protein 2"/>
    <property type="match status" value="2"/>
</dbReference>
<feature type="compositionally biased region" description="Polar residues" evidence="16">
    <location>
        <begin position="144"/>
        <end position="164"/>
    </location>
</feature>
<comment type="subcellular location">
    <subcellularLocation>
        <location evidence="1">Membrane</location>
        <topology evidence="1">Single-pass membrane protein</topology>
    </subcellularLocation>
    <subcellularLocation>
        <location evidence="14">Postsynaptic cell membrane</location>
    </subcellularLocation>
</comment>
<dbReference type="GO" id="GO:0007155">
    <property type="term" value="P:cell adhesion"/>
    <property type="evidence" value="ECO:0007669"/>
    <property type="project" value="UniProtKB-KW"/>
</dbReference>
<feature type="region of interest" description="Disordered" evidence="16">
    <location>
        <begin position="144"/>
        <end position="219"/>
    </location>
</feature>
<feature type="compositionally biased region" description="Polar residues" evidence="16">
    <location>
        <begin position="199"/>
        <end position="215"/>
    </location>
</feature>
<organism evidence="19 20">
    <name type="scientific">Popillia japonica</name>
    <name type="common">Japanese beetle</name>
    <dbReference type="NCBI Taxonomy" id="7064"/>
    <lineage>
        <taxon>Eukaryota</taxon>
        <taxon>Metazoa</taxon>
        <taxon>Ecdysozoa</taxon>
        <taxon>Arthropoda</taxon>
        <taxon>Hexapoda</taxon>
        <taxon>Insecta</taxon>
        <taxon>Pterygota</taxon>
        <taxon>Neoptera</taxon>
        <taxon>Endopterygota</taxon>
        <taxon>Coleoptera</taxon>
        <taxon>Polyphaga</taxon>
        <taxon>Scarabaeiformia</taxon>
        <taxon>Scarabaeidae</taxon>
        <taxon>Rutelinae</taxon>
        <taxon>Popillia</taxon>
    </lineage>
</organism>
<keyword evidence="8 17" id="KW-1133">Transmembrane helix</keyword>
<evidence type="ECO:0000256" key="8">
    <source>
        <dbReference type="ARBA" id="ARBA00022989"/>
    </source>
</evidence>
<comment type="caution">
    <text evidence="15">Lacks conserved residue(s) required for the propagation of feature annotation.</text>
</comment>
<feature type="domain" description="EGF-like" evidence="18">
    <location>
        <begin position="861"/>
        <end position="897"/>
    </location>
</feature>
<evidence type="ECO:0000256" key="5">
    <source>
        <dbReference type="ARBA" id="ARBA00022692"/>
    </source>
</evidence>
<evidence type="ECO:0000256" key="13">
    <source>
        <dbReference type="ARBA" id="ARBA00023257"/>
    </source>
</evidence>
<keyword evidence="9" id="KW-0770">Synapse</keyword>
<evidence type="ECO:0000256" key="17">
    <source>
        <dbReference type="SAM" id="Phobius"/>
    </source>
</evidence>
<feature type="region of interest" description="Disordered" evidence="16">
    <location>
        <begin position="430"/>
        <end position="460"/>
    </location>
</feature>
<evidence type="ECO:0000259" key="18">
    <source>
        <dbReference type="PROSITE" id="PS50026"/>
    </source>
</evidence>
<feature type="domain" description="EGF-like" evidence="18">
    <location>
        <begin position="1063"/>
        <end position="1099"/>
    </location>
</feature>
<feature type="compositionally biased region" description="Basic and acidic residues" evidence="16">
    <location>
        <begin position="430"/>
        <end position="441"/>
    </location>
</feature>
<dbReference type="Pfam" id="PF23093">
    <property type="entry name" value="GBD_Tenm3"/>
    <property type="match status" value="1"/>
</dbReference>
<keyword evidence="7" id="KW-0130">Cell adhesion</keyword>
<dbReference type="FunFam" id="2.60.120.260:FF:000189">
    <property type="entry name" value="Teneurin-m-like Protein"/>
    <property type="match status" value="1"/>
</dbReference>
<dbReference type="InterPro" id="IPR056820">
    <property type="entry name" value="TEN_TTR-like"/>
</dbReference>
<comment type="similarity">
    <text evidence="2">Belongs to the tenascin family. Teneurin subfamily.</text>
</comment>
<evidence type="ECO:0000256" key="4">
    <source>
        <dbReference type="ARBA" id="ARBA00022536"/>
    </source>
</evidence>
<evidence type="ECO:0000256" key="15">
    <source>
        <dbReference type="PROSITE-ProRule" id="PRU00076"/>
    </source>
</evidence>
<dbReference type="GO" id="GO:0008045">
    <property type="term" value="P:motor neuron axon guidance"/>
    <property type="evidence" value="ECO:0007669"/>
    <property type="project" value="TreeGrafter"/>
</dbReference>